<keyword evidence="4" id="KW-1185">Reference proteome</keyword>
<dbReference type="GO" id="GO:0006952">
    <property type="term" value="P:defense response"/>
    <property type="evidence" value="ECO:0007669"/>
    <property type="project" value="InterPro"/>
</dbReference>
<dbReference type="OrthoDB" id="1909968at2759"/>
<dbReference type="SMART" id="SM00239">
    <property type="entry name" value="C2"/>
    <property type="match status" value="1"/>
</dbReference>
<feature type="compositionally biased region" description="Basic residues" evidence="1">
    <location>
        <begin position="373"/>
        <end position="383"/>
    </location>
</feature>
<evidence type="ECO:0000256" key="1">
    <source>
        <dbReference type="SAM" id="MobiDB-lite"/>
    </source>
</evidence>
<dbReference type="PROSITE" id="PS50004">
    <property type="entry name" value="C2"/>
    <property type="match status" value="1"/>
</dbReference>
<evidence type="ECO:0000313" key="3">
    <source>
        <dbReference type="EMBL" id="KAE8076120.1"/>
    </source>
</evidence>
<dbReference type="EMBL" id="CM017326">
    <property type="protein sequence ID" value="KAE8076120.1"/>
    <property type="molecule type" value="Genomic_DNA"/>
</dbReference>
<feature type="compositionally biased region" description="Basic residues" evidence="1">
    <location>
        <begin position="393"/>
        <end position="406"/>
    </location>
</feature>
<dbReference type="InterPro" id="IPR035892">
    <property type="entry name" value="C2_domain_sf"/>
</dbReference>
<dbReference type="Gene3D" id="2.60.40.150">
    <property type="entry name" value="C2 domain"/>
    <property type="match status" value="1"/>
</dbReference>
<dbReference type="PANTHER" id="PTHR32246">
    <property type="entry name" value="INGRESSION PROTEIN FIC1"/>
    <property type="match status" value="1"/>
</dbReference>
<sequence length="578" mass="62806">MSNILAPFQLLELNIISAQDLANVSRSMRTYAVAWVHPDRKLSTRVDTHGDNNPTWNDKFVFRVDEEFLYSDTSAVMIEIYALHWFRDVHVGTVRVLVGNLIPAPPRFRSHHHGSNQPQIGMRFVALQVRRPSGRPQGILNIGVAVLDSSMRSMPLYSHLNAVGYRHLMGEEDSGIQHGTGSNQTPLSKPSLRRTKSDNSSMIGSELRASELRGGTKGKNGKSSSAVNASEVGHRKKKGRSKASSMISGSDVGKAKRYGKNKKASSLISGSEISRDPPKKGKIGKASSVISGSEVAEDITPKKGQKNGRNGKPSSVLSGSEVAPPKKVVLNETPVIEIDNWSESEVEKPKVKLEKAGLNLDFGTPRKESTPVHHSRSTPKHTRTTPVHPRATPVHHRSTPVHHRSTPVHPRATPMRTKSFHKFNGLLEYGTPRRSGAGDYGATPGRKTAILTESELGPSPSEVAAEMAKAPRVDEEGSSVVGGWSLDESVEGLQSKLERWRTELPPVYDRGEFSSIRSSENRRGRRHSDSGNGLFSCFSNICGCECQIVCGGGSGGGSKKGDSGRVRRSSSADDVSYV</sequence>
<feature type="compositionally biased region" description="Polar residues" evidence="1">
    <location>
        <begin position="177"/>
        <end position="188"/>
    </location>
</feature>
<gene>
    <name evidence="3" type="ORF">FH972_014787</name>
</gene>
<evidence type="ECO:0000259" key="2">
    <source>
        <dbReference type="PROSITE" id="PS50004"/>
    </source>
</evidence>
<organism evidence="3 4">
    <name type="scientific">Carpinus fangiana</name>
    <dbReference type="NCBI Taxonomy" id="176857"/>
    <lineage>
        <taxon>Eukaryota</taxon>
        <taxon>Viridiplantae</taxon>
        <taxon>Streptophyta</taxon>
        <taxon>Embryophyta</taxon>
        <taxon>Tracheophyta</taxon>
        <taxon>Spermatophyta</taxon>
        <taxon>Magnoliopsida</taxon>
        <taxon>eudicotyledons</taxon>
        <taxon>Gunneridae</taxon>
        <taxon>Pentapetalae</taxon>
        <taxon>rosids</taxon>
        <taxon>fabids</taxon>
        <taxon>Fagales</taxon>
        <taxon>Betulaceae</taxon>
        <taxon>Carpinus</taxon>
    </lineage>
</organism>
<protein>
    <recommendedName>
        <fullName evidence="2">C2 domain-containing protein</fullName>
    </recommendedName>
</protein>
<feature type="region of interest" description="Disordered" evidence="1">
    <location>
        <begin position="173"/>
        <end position="325"/>
    </location>
</feature>
<dbReference type="InterPro" id="IPR044750">
    <property type="entry name" value="C2_SRC2/BAP"/>
</dbReference>
<dbReference type="PANTHER" id="PTHR32246:SF143">
    <property type="entry name" value="CALCIUM-DEPENDENT LIPID-BINDING (CALB DOMAIN) FAMILY PROTEIN"/>
    <property type="match status" value="1"/>
</dbReference>
<feature type="region of interest" description="Disordered" evidence="1">
    <location>
        <begin position="357"/>
        <end position="415"/>
    </location>
</feature>
<dbReference type="SUPFAM" id="SSF49562">
    <property type="entry name" value="C2 domain (Calcium/lipid-binding domain, CaLB)"/>
    <property type="match status" value="1"/>
</dbReference>
<reference evidence="3 4" key="1">
    <citation type="submission" date="2019-06" db="EMBL/GenBank/DDBJ databases">
        <title>A chromosomal-level reference genome of Carpinus fangiana (Coryloideae, Betulaceae).</title>
        <authorList>
            <person name="Yang X."/>
            <person name="Wang Z."/>
            <person name="Zhang L."/>
            <person name="Hao G."/>
            <person name="Liu J."/>
            <person name="Yang Y."/>
        </authorList>
    </citation>
    <scope>NUCLEOTIDE SEQUENCE [LARGE SCALE GENOMIC DNA]</scope>
    <source>
        <strain evidence="3">Cfa_2016G</strain>
        <tissue evidence="3">Leaf</tissue>
    </source>
</reference>
<accession>A0A5N6RE96</accession>
<dbReference type="Pfam" id="PF00168">
    <property type="entry name" value="C2"/>
    <property type="match status" value="1"/>
</dbReference>
<dbReference type="InterPro" id="IPR000008">
    <property type="entry name" value="C2_dom"/>
</dbReference>
<evidence type="ECO:0000313" key="4">
    <source>
        <dbReference type="Proteomes" id="UP000327013"/>
    </source>
</evidence>
<proteinExistence type="predicted"/>
<feature type="domain" description="C2" evidence="2">
    <location>
        <begin position="1"/>
        <end position="111"/>
    </location>
</feature>
<name>A0A5N6RE96_9ROSI</name>
<dbReference type="Proteomes" id="UP000327013">
    <property type="component" value="Chromosome 6"/>
</dbReference>
<feature type="region of interest" description="Disordered" evidence="1">
    <location>
        <begin position="554"/>
        <end position="578"/>
    </location>
</feature>
<dbReference type="AlphaFoldDB" id="A0A5N6RE96"/>
<dbReference type="CDD" id="cd04051">
    <property type="entry name" value="C2_SRC2_like"/>
    <property type="match status" value="1"/>
</dbReference>